<organism evidence="10">
    <name type="scientific">Naegleria gruberi</name>
    <name type="common">Amoeba</name>
    <dbReference type="NCBI Taxonomy" id="5762"/>
    <lineage>
        <taxon>Eukaryota</taxon>
        <taxon>Discoba</taxon>
        <taxon>Heterolobosea</taxon>
        <taxon>Tetramitia</taxon>
        <taxon>Eutetramitia</taxon>
        <taxon>Vahlkampfiidae</taxon>
        <taxon>Naegleria</taxon>
    </lineage>
</organism>
<protein>
    <recommendedName>
        <fullName evidence="2">tRNA pseudouridine(55) synthase</fullName>
        <ecNumber evidence="2">5.4.99.25</ecNumber>
    </recommendedName>
    <alternativeName>
        <fullName evidence="7">tRNA pseudouridine 55 synthase</fullName>
    </alternativeName>
    <alternativeName>
        <fullName evidence="5">tRNA pseudouridylate synthase</fullName>
    </alternativeName>
    <alternativeName>
        <fullName evidence="6">tRNA-uridine isomerase</fullName>
    </alternativeName>
</protein>
<evidence type="ECO:0000256" key="2">
    <source>
        <dbReference type="ARBA" id="ARBA00012787"/>
    </source>
</evidence>
<feature type="domain" description="Pus10-like C-terminal" evidence="8">
    <location>
        <begin position="276"/>
        <end position="529"/>
    </location>
</feature>
<reference evidence="9 10" key="1">
    <citation type="journal article" date="2010" name="Cell">
        <title>The genome of Naegleria gruberi illuminates early eukaryotic versatility.</title>
        <authorList>
            <person name="Fritz-Laylin L.K."/>
            <person name="Prochnik S.E."/>
            <person name="Ginger M.L."/>
            <person name="Dacks J.B."/>
            <person name="Carpenter M.L."/>
            <person name="Field M.C."/>
            <person name="Kuo A."/>
            <person name="Paredez A."/>
            <person name="Chapman J."/>
            <person name="Pham J."/>
            <person name="Shu S."/>
            <person name="Neupane R."/>
            <person name="Cipriano M."/>
            <person name="Mancuso J."/>
            <person name="Tu H."/>
            <person name="Salamov A."/>
            <person name="Lindquist E."/>
            <person name="Shapiro H."/>
            <person name="Lucas S."/>
            <person name="Grigoriev I.V."/>
            <person name="Cande W.Z."/>
            <person name="Fulton C."/>
            <person name="Rokhsar D.S."/>
            <person name="Dawson S.C."/>
        </authorList>
    </citation>
    <scope>NUCLEOTIDE SEQUENCE [LARGE SCALE GENOMIC DNA]</scope>
    <source>
        <strain evidence="9 10">NEG-M</strain>
    </source>
</reference>
<dbReference type="PANTHER" id="PTHR21568:SF0">
    <property type="entry name" value="TRNA PSEUDOURIDINE SYNTHASE PUS10"/>
    <property type="match status" value="1"/>
</dbReference>
<dbReference type="VEuPathDB" id="AmoebaDB:NAEGRDRAFT_75786"/>
<dbReference type="STRING" id="5762.D2W316"/>
<dbReference type="InterPro" id="IPR039894">
    <property type="entry name" value="Pus10-like"/>
</dbReference>
<dbReference type="EC" id="5.4.99.25" evidence="2"/>
<dbReference type="GO" id="GO:0031119">
    <property type="term" value="P:tRNA pseudouridine synthesis"/>
    <property type="evidence" value="ECO:0007669"/>
    <property type="project" value="TreeGrafter"/>
</dbReference>
<dbReference type="GeneID" id="8856522"/>
<dbReference type="eggNOG" id="KOG2364">
    <property type="taxonomic scope" value="Eukaryota"/>
</dbReference>
<keyword evidence="4" id="KW-0413">Isomerase</keyword>
<dbReference type="Pfam" id="PF21238">
    <property type="entry name" value="Pus10_C"/>
    <property type="match status" value="1"/>
</dbReference>
<accession>D2W316</accession>
<comment type="similarity">
    <text evidence="1">Belongs to the pseudouridine synthase Pus10 family.</text>
</comment>
<keyword evidence="10" id="KW-1185">Reference proteome</keyword>
<name>D2W316_NAEGR</name>
<keyword evidence="3" id="KW-0819">tRNA processing</keyword>
<evidence type="ECO:0000256" key="7">
    <source>
        <dbReference type="ARBA" id="ARBA00083669"/>
    </source>
</evidence>
<evidence type="ECO:0000313" key="10">
    <source>
        <dbReference type="Proteomes" id="UP000006671"/>
    </source>
</evidence>
<evidence type="ECO:0000259" key="8">
    <source>
        <dbReference type="Pfam" id="PF21238"/>
    </source>
</evidence>
<evidence type="ECO:0000256" key="3">
    <source>
        <dbReference type="ARBA" id="ARBA00022694"/>
    </source>
</evidence>
<dbReference type="EMBL" id="GG738929">
    <property type="protein sequence ID" value="EFC36503.1"/>
    <property type="molecule type" value="Genomic_DNA"/>
</dbReference>
<dbReference type="RefSeq" id="XP_002669247.1">
    <property type="nucleotide sequence ID" value="XM_002669201.1"/>
</dbReference>
<dbReference type="OrthoDB" id="271937at2759"/>
<dbReference type="Gene3D" id="3.30.70.2510">
    <property type="match status" value="1"/>
</dbReference>
<sequence>MCSLPEDEILHVINKASEVGCCIRCGLCYLDLFKMNIAMYSKNEKELVETLLPNHHQQVCLLSSSRCKICFGAFQDEYLHGRLPNEMEKVYHEYDIEYLSEFHVSLTFSNHFHIREHCFKYLLAKHVESEQVKKILQSSQPPLDRKRLLKTTLSDIFEKSMKAKGHELKANPQTAPLMIEVKFNDDVIMNANSKEEVVEENLSPLKKKRKKNKIDRRENSNLQSVLRLKSLEELDTIIQSEIPAEWNNDLSDFSSETSVKLDEKFIKVSGTHSVIYISGYYRKLERGLPQSPWVMRGSKEDEQNTRSVDTYIGGPFMEYTKADSYKFDSSGREDKNVRMLGNGRPFVFAIHNPRRSHFTLEQVKEIENTINQRANGSIEVHTIQVHFNNLVCQKMKEGAEEKRKNYRCVVWCEAALTSDTDPSLKEKVTNYLESIKDLDIGQKTPLRVLHRRALHTRKKIIHSIKCTEFINSHAMVLDLCTSAGTYVKEFIHGDFGRTEPSFGTLLAKLFERSLPFDSQILQLDVMEIEISL</sequence>
<evidence type="ECO:0000256" key="5">
    <source>
        <dbReference type="ARBA" id="ARBA00075270"/>
    </source>
</evidence>
<gene>
    <name evidence="9" type="ORF">NAEGRDRAFT_75786</name>
</gene>
<dbReference type="KEGG" id="ngr:NAEGRDRAFT_75786"/>
<dbReference type="GO" id="GO:0003723">
    <property type="term" value="F:RNA binding"/>
    <property type="evidence" value="ECO:0007669"/>
    <property type="project" value="InterPro"/>
</dbReference>
<evidence type="ECO:0000256" key="1">
    <source>
        <dbReference type="ARBA" id="ARBA00009652"/>
    </source>
</evidence>
<dbReference type="OMA" id="FQDEYLH"/>
<proteinExistence type="inferred from homology"/>
<evidence type="ECO:0000256" key="4">
    <source>
        <dbReference type="ARBA" id="ARBA00023235"/>
    </source>
</evidence>
<dbReference type="PANTHER" id="PTHR21568">
    <property type="entry name" value="TRNA PSEUDOURIDINE SYNTHASE PUS10"/>
    <property type="match status" value="1"/>
</dbReference>
<dbReference type="InterPro" id="IPR020103">
    <property type="entry name" value="PsdUridine_synth_cat_dom_sf"/>
</dbReference>
<dbReference type="GO" id="GO:0160148">
    <property type="term" value="F:tRNA pseudouridine(55) synthase activity"/>
    <property type="evidence" value="ECO:0007669"/>
    <property type="project" value="UniProtKB-EC"/>
</dbReference>
<dbReference type="InParanoid" id="D2W316"/>
<dbReference type="InterPro" id="IPR048741">
    <property type="entry name" value="Pus10-like_C"/>
</dbReference>
<dbReference type="Gene3D" id="3.30.70.3190">
    <property type="match status" value="1"/>
</dbReference>
<dbReference type="Proteomes" id="UP000006671">
    <property type="component" value="Unassembled WGS sequence"/>
</dbReference>
<dbReference type="FunFam" id="3.30.70.3190:FF:000001">
    <property type="entry name" value="tRNA pseudouridine synthase Pus10"/>
    <property type="match status" value="1"/>
</dbReference>
<evidence type="ECO:0000256" key="6">
    <source>
        <dbReference type="ARBA" id="ARBA00079393"/>
    </source>
</evidence>
<dbReference type="SUPFAM" id="SSF55120">
    <property type="entry name" value="Pseudouridine synthase"/>
    <property type="match status" value="1"/>
</dbReference>
<dbReference type="FunFam" id="3.30.70.2510:FF:000001">
    <property type="entry name" value="tRNA pseudouridine synthase Pus10"/>
    <property type="match status" value="1"/>
</dbReference>
<dbReference type="AlphaFoldDB" id="D2W316"/>
<evidence type="ECO:0000313" key="9">
    <source>
        <dbReference type="EMBL" id="EFC36503.1"/>
    </source>
</evidence>